<dbReference type="EMBL" id="KY322437">
    <property type="protein sequence ID" value="AUF82713.1"/>
    <property type="molecule type" value="Genomic_DNA"/>
</dbReference>
<sequence>MPPISTKEKDYLDQDQPIRGQNYVCLSFLSPEDAIISKDAFTVKKFMRAFSDETSKVFKDILERVQGDDENLIKNLMDRFKYVFDSDELEKEYDMYKKTYAKELTDDYDKVSDYQCSIRGIKIRGAYETIVEAQERAEKLKRQDPNFSVYVCEMGCWCPWSPYPDEIENAEYSESELNSLMKKYKENMTMRDELYEARKRELMDAHREEGSVIRGEEAGSAPELGSLPNEDSAEVTDIASMINAPAPATLSTPSI</sequence>
<proteinExistence type="predicted"/>
<dbReference type="Proteomes" id="UP000244773">
    <property type="component" value="Segment"/>
</dbReference>
<gene>
    <name evidence="1" type="ORF">TetV_631</name>
</gene>
<evidence type="ECO:0000313" key="1">
    <source>
        <dbReference type="EMBL" id="AUF82713.1"/>
    </source>
</evidence>
<accession>A0A2P0VP79</accession>
<organism evidence="1">
    <name type="scientific">Tetraselmis virus 1</name>
    <dbReference type="NCBI Taxonomy" id="2060617"/>
    <lineage>
        <taxon>Viruses</taxon>
        <taxon>Varidnaviria</taxon>
        <taxon>Bamfordvirae</taxon>
        <taxon>Nucleocytoviricota</taxon>
        <taxon>Megaviricetes</taxon>
        <taxon>Imitervirales</taxon>
        <taxon>Allomimiviridae</taxon>
        <taxon>Oceanusvirus</taxon>
        <taxon>Oceanusvirus kaneohense</taxon>
    </lineage>
</organism>
<protein>
    <submittedName>
        <fullName evidence="1">Uncharacterized protein</fullName>
    </submittedName>
</protein>
<name>A0A2P0VP79_9VIRU</name>
<dbReference type="Pfam" id="PF19150">
    <property type="entry name" value="DUF5832"/>
    <property type="match status" value="1"/>
</dbReference>
<evidence type="ECO:0000313" key="2">
    <source>
        <dbReference type="Proteomes" id="UP000244773"/>
    </source>
</evidence>
<keyword evidence="2" id="KW-1185">Reference proteome</keyword>
<dbReference type="InterPro" id="IPR043872">
    <property type="entry name" value="DUF5832"/>
</dbReference>
<reference evidence="1" key="1">
    <citation type="journal article" date="2018" name="Virology">
        <title>A giant virus infecting green algae encodes key fermentation genes.</title>
        <authorList>
            <person name="Schvarcz C.R."/>
            <person name="Steward G.F."/>
        </authorList>
    </citation>
    <scope>NUCLEOTIDE SEQUENCE [LARGE SCALE GENOMIC DNA]</scope>
</reference>